<evidence type="ECO:0000256" key="6">
    <source>
        <dbReference type="SAM" id="SignalP"/>
    </source>
</evidence>
<dbReference type="GO" id="GO:0005737">
    <property type="term" value="C:cytoplasm"/>
    <property type="evidence" value="ECO:0007669"/>
    <property type="project" value="InterPro"/>
</dbReference>
<feature type="chain" id="PRO_5031093624" evidence="6">
    <location>
        <begin position="23"/>
        <end position="299"/>
    </location>
</feature>
<evidence type="ECO:0000313" key="9">
    <source>
        <dbReference type="EMBL" id="HEA16673.1"/>
    </source>
</evidence>
<evidence type="ECO:0000256" key="4">
    <source>
        <dbReference type="ARBA" id="ARBA00022801"/>
    </source>
</evidence>
<proteinExistence type="inferred from homology"/>
<name>A0A7V1GEF0_9GAMM</name>
<reference evidence="9" key="1">
    <citation type="journal article" date="2020" name="mSystems">
        <title>Genome- and Community-Level Interaction Insights into Carbon Utilization and Element Cycling Functions of Hydrothermarchaeota in Hydrothermal Sediment.</title>
        <authorList>
            <person name="Zhou Z."/>
            <person name="Liu Y."/>
            <person name="Xu W."/>
            <person name="Pan J."/>
            <person name="Luo Z.H."/>
            <person name="Li M."/>
        </authorList>
    </citation>
    <scope>NUCLEOTIDE SEQUENCE [LARGE SCALE GENOMIC DNA]</scope>
    <source>
        <strain evidence="9">HyVt-346</strain>
    </source>
</reference>
<feature type="non-terminal residue" evidence="9">
    <location>
        <position position="299"/>
    </location>
</feature>
<dbReference type="Proteomes" id="UP000886188">
    <property type="component" value="Unassembled WGS sequence"/>
</dbReference>
<accession>A0A7V1GEF0</accession>
<feature type="signal peptide" evidence="6">
    <location>
        <begin position="1"/>
        <end position="22"/>
    </location>
</feature>
<dbReference type="PRINTS" id="PR00481">
    <property type="entry name" value="LAMNOPPTDASE"/>
</dbReference>
<dbReference type="GO" id="GO:0030145">
    <property type="term" value="F:manganese ion binding"/>
    <property type="evidence" value="ECO:0007669"/>
    <property type="project" value="InterPro"/>
</dbReference>
<dbReference type="RefSeq" id="WP_304181994.1">
    <property type="nucleotide sequence ID" value="NZ_DRGM01000102.1"/>
</dbReference>
<dbReference type="Gene3D" id="3.40.630.10">
    <property type="entry name" value="Zn peptidases"/>
    <property type="match status" value="1"/>
</dbReference>
<dbReference type="GO" id="GO:0070006">
    <property type="term" value="F:metalloaminopeptidase activity"/>
    <property type="evidence" value="ECO:0007669"/>
    <property type="project" value="InterPro"/>
</dbReference>
<gene>
    <name evidence="9" type="ORF">ENH88_09565</name>
</gene>
<feature type="domain" description="Peptidase M17 leucyl aminopeptidase N-terminal" evidence="8">
    <location>
        <begin position="39"/>
        <end position="163"/>
    </location>
</feature>
<comment type="caution">
    <text evidence="9">The sequence shown here is derived from an EMBL/GenBank/DDBJ whole genome shotgun (WGS) entry which is preliminary data.</text>
</comment>
<dbReference type="AlphaFoldDB" id="A0A7V1GEF0"/>
<dbReference type="SUPFAM" id="SSF53187">
    <property type="entry name" value="Zn-dependent exopeptidases"/>
    <property type="match status" value="1"/>
</dbReference>
<keyword evidence="6" id="KW-0732">Signal</keyword>
<keyword evidence="2 9" id="KW-0031">Aminopeptidase</keyword>
<dbReference type="PANTHER" id="PTHR11963:SF23">
    <property type="entry name" value="CYTOSOL AMINOPEPTIDASE"/>
    <property type="match status" value="1"/>
</dbReference>
<dbReference type="SUPFAM" id="SSF52949">
    <property type="entry name" value="Macro domain-like"/>
    <property type="match status" value="1"/>
</dbReference>
<keyword evidence="3" id="KW-0645">Protease</keyword>
<evidence type="ECO:0000256" key="1">
    <source>
        <dbReference type="ARBA" id="ARBA00009528"/>
    </source>
</evidence>
<dbReference type="Pfam" id="PF02789">
    <property type="entry name" value="Peptidase_M17_N"/>
    <property type="match status" value="1"/>
</dbReference>
<dbReference type="GO" id="GO:0006508">
    <property type="term" value="P:proteolysis"/>
    <property type="evidence" value="ECO:0007669"/>
    <property type="project" value="UniProtKB-KW"/>
</dbReference>
<dbReference type="Pfam" id="PF00883">
    <property type="entry name" value="Peptidase_M17"/>
    <property type="match status" value="1"/>
</dbReference>
<dbReference type="PANTHER" id="PTHR11963">
    <property type="entry name" value="LEUCINE AMINOPEPTIDASE-RELATED"/>
    <property type="match status" value="1"/>
</dbReference>
<dbReference type="InterPro" id="IPR043472">
    <property type="entry name" value="Macro_dom-like"/>
</dbReference>
<keyword evidence="5" id="KW-0464">Manganese</keyword>
<keyword evidence="4" id="KW-0378">Hydrolase</keyword>
<feature type="domain" description="Cytosol aminopeptidase" evidence="7">
    <location>
        <begin position="198"/>
        <end position="299"/>
    </location>
</feature>
<dbReference type="Gene3D" id="3.40.220.10">
    <property type="entry name" value="Leucine Aminopeptidase, subunit E, domain 1"/>
    <property type="match status" value="1"/>
</dbReference>
<dbReference type="InterPro" id="IPR000819">
    <property type="entry name" value="Peptidase_M17_C"/>
</dbReference>
<evidence type="ECO:0000256" key="2">
    <source>
        <dbReference type="ARBA" id="ARBA00022438"/>
    </source>
</evidence>
<organism evidence="9">
    <name type="scientific">Pseudoalteromonas prydzensis</name>
    <dbReference type="NCBI Taxonomy" id="182141"/>
    <lineage>
        <taxon>Bacteria</taxon>
        <taxon>Pseudomonadati</taxon>
        <taxon>Pseudomonadota</taxon>
        <taxon>Gammaproteobacteria</taxon>
        <taxon>Alteromonadales</taxon>
        <taxon>Pseudoalteromonadaceae</taxon>
        <taxon>Pseudoalteromonas</taxon>
    </lineage>
</organism>
<evidence type="ECO:0000256" key="5">
    <source>
        <dbReference type="ARBA" id="ARBA00023211"/>
    </source>
</evidence>
<protein>
    <submittedName>
        <fullName evidence="9">Leucyl aminopeptidase</fullName>
    </submittedName>
</protein>
<evidence type="ECO:0000259" key="8">
    <source>
        <dbReference type="Pfam" id="PF02789"/>
    </source>
</evidence>
<comment type="similarity">
    <text evidence="1">Belongs to the peptidase M17 family.</text>
</comment>
<sequence>MKTLFNLSALTLAVTISTQTTAAEFSFTNKIDDNANALVLFYAKDGSNKQFKSLNKTLNNQLQRAIDSNDFSGKYASVVEVLAPHNSDFNRVLIVGTGKQDKLDKALMSKLGGNIHAQLLANKTATATIASDELAGVNSNSVLAANFAHGANLRDHRFEKYKQTANTHTISYSVDVDNAKQAKREYAQLESIQAGVFLARDLTSEVATEMTPVDFANAAKELESLGVEITILEPQQLKELGMGALEAVGRGSQQGARLVVAHYKGSNDTPIALVGKGITFDSGGYSLKTGASIARMKSD</sequence>
<evidence type="ECO:0000256" key="3">
    <source>
        <dbReference type="ARBA" id="ARBA00022670"/>
    </source>
</evidence>
<dbReference type="InterPro" id="IPR008283">
    <property type="entry name" value="Peptidase_M17_N"/>
</dbReference>
<dbReference type="EMBL" id="DRGM01000102">
    <property type="protein sequence ID" value="HEA16673.1"/>
    <property type="molecule type" value="Genomic_DNA"/>
</dbReference>
<evidence type="ECO:0000259" key="7">
    <source>
        <dbReference type="Pfam" id="PF00883"/>
    </source>
</evidence>
<dbReference type="InterPro" id="IPR011356">
    <property type="entry name" value="Leucine_aapep/pepB"/>
</dbReference>